<dbReference type="InterPro" id="IPR002173">
    <property type="entry name" value="Carboh/pur_kinase_PfkB_CS"/>
</dbReference>
<reference evidence="8 9" key="1">
    <citation type="submission" date="2020-03" db="EMBL/GenBank/DDBJ databases">
        <title>Genomic Encyclopedia of Type Strains, Phase IV (KMG-IV): sequencing the most valuable type-strain genomes for metagenomic binning, comparative biology and taxonomic classification.</title>
        <authorList>
            <person name="Goeker M."/>
        </authorList>
    </citation>
    <scope>NUCLEOTIDE SEQUENCE [LARGE SCALE GENOMIC DNA]</scope>
    <source>
        <strain evidence="8 9">DSM 29762</strain>
    </source>
</reference>
<dbReference type="FunFam" id="3.40.1190.20:FF:000001">
    <property type="entry name" value="Phosphofructokinase"/>
    <property type="match status" value="1"/>
</dbReference>
<dbReference type="SUPFAM" id="SSF53613">
    <property type="entry name" value="Ribokinase-like"/>
    <property type="match status" value="1"/>
</dbReference>
<accession>A0A846QMY1</accession>
<dbReference type="RefSeq" id="WP_167961138.1">
    <property type="nucleotide sequence ID" value="NZ_JAATJJ010000001.1"/>
</dbReference>
<dbReference type="CDD" id="cd01164">
    <property type="entry name" value="FruK_PfkB_like"/>
    <property type="match status" value="1"/>
</dbReference>
<evidence type="ECO:0000256" key="3">
    <source>
        <dbReference type="ARBA" id="ARBA00022741"/>
    </source>
</evidence>
<evidence type="ECO:0000256" key="4">
    <source>
        <dbReference type="ARBA" id="ARBA00022777"/>
    </source>
</evidence>
<keyword evidence="9" id="KW-1185">Reference proteome</keyword>
<protein>
    <submittedName>
        <fullName evidence="8">6-phosphofructokinase 2</fullName>
        <ecNumber evidence="8">2.7.1.11</ecNumber>
    </submittedName>
</protein>
<keyword evidence="2 6" id="KW-0808">Transferase</keyword>
<organism evidence="8 9">
    <name type="scientific">Saonia flava</name>
    <dbReference type="NCBI Taxonomy" id="523696"/>
    <lineage>
        <taxon>Bacteria</taxon>
        <taxon>Pseudomonadati</taxon>
        <taxon>Bacteroidota</taxon>
        <taxon>Flavobacteriia</taxon>
        <taxon>Flavobacteriales</taxon>
        <taxon>Flavobacteriaceae</taxon>
        <taxon>Saonia</taxon>
    </lineage>
</organism>
<evidence type="ECO:0000259" key="7">
    <source>
        <dbReference type="Pfam" id="PF00294"/>
    </source>
</evidence>
<proteinExistence type="inferred from homology"/>
<keyword evidence="5" id="KW-0067">ATP-binding</keyword>
<evidence type="ECO:0000256" key="1">
    <source>
        <dbReference type="ARBA" id="ARBA00010688"/>
    </source>
</evidence>
<dbReference type="NCBIfam" id="TIGR03168">
    <property type="entry name" value="1-PFK"/>
    <property type="match status" value="1"/>
</dbReference>
<dbReference type="EMBL" id="JAATJJ010000001">
    <property type="protein sequence ID" value="NJB70376.1"/>
    <property type="molecule type" value="Genomic_DNA"/>
</dbReference>
<keyword evidence="3" id="KW-0547">Nucleotide-binding</keyword>
<comment type="similarity">
    <text evidence="1">Belongs to the carbohydrate kinase PfkB family.</text>
</comment>
<dbReference type="PANTHER" id="PTHR46566">
    <property type="entry name" value="1-PHOSPHOFRUCTOKINASE-RELATED"/>
    <property type="match status" value="1"/>
</dbReference>
<evidence type="ECO:0000313" key="8">
    <source>
        <dbReference type="EMBL" id="NJB70376.1"/>
    </source>
</evidence>
<dbReference type="Pfam" id="PF00294">
    <property type="entry name" value="PfkB"/>
    <property type="match status" value="1"/>
</dbReference>
<dbReference type="EC" id="2.7.1.11" evidence="8"/>
<dbReference type="Gene3D" id="3.40.1190.20">
    <property type="match status" value="1"/>
</dbReference>
<dbReference type="AlphaFoldDB" id="A0A846QMY1"/>
<dbReference type="Proteomes" id="UP000590442">
    <property type="component" value="Unassembled WGS sequence"/>
</dbReference>
<name>A0A846QMY1_9FLAO</name>
<dbReference type="PROSITE" id="PS00584">
    <property type="entry name" value="PFKB_KINASES_2"/>
    <property type="match status" value="1"/>
</dbReference>
<comment type="caution">
    <text evidence="8">The sequence shown here is derived from an EMBL/GenBank/DDBJ whole genome shotgun (WGS) entry which is preliminary data.</text>
</comment>
<dbReference type="InterPro" id="IPR011611">
    <property type="entry name" value="PfkB_dom"/>
</dbReference>
<dbReference type="InterPro" id="IPR017583">
    <property type="entry name" value="Tagatose/fructose_Pkinase"/>
</dbReference>
<dbReference type="InterPro" id="IPR029056">
    <property type="entry name" value="Ribokinase-like"/>
</dbReference>
<evidence type="ECO:0000256" key="6">
    <source>
        <dbReference type="PIRNR" id="PIRNR000535"/>
    </source>
</evidence>
<gene>
    <name evidence="8" type="ORF">GGR42_000838</name>
</gene>
<dbReference type="PROSITE" id="PS00583">
    <property type="entry name" value="PFKB_KINASES_1"/>
    <property type="match status" value="1"/>
</dbReference>
<dbReference type="GO" id="GO:0005829">
    <property type="term" value="C:cytosol"/>
    <property type="evidence" value="ECO:0007669"/>
    <property type="project" value="TreeGrafter"/>
</dbReference>
<dbReference type="GO" id="GO:0005524">
    <property type="term" value="F:ATP binding"/>
    <property type="evidence" value="ECO:0007669"/>
    <property type="project" value="UniProtKB-KW"/>
</dbReference>
<evidence type="ECO:0000256" key="2">
    <source>
        <dbReference type="ARBA" id="ARBA00022679"/>
    </source>
</evidence>
<keyword evidence="4 8" id="KW-0418">Kinase</keyword>
<dbReference type="PANTHER" id="PTHR46566:SF2">
    <property type="entry name" value="ATP-DEPENDENT 6-PHOSPHOFRUCTOKINASE ISOZYME 2"/>
    <property type="match status" value="1"/>
</dbReference>
<evidence type="ECO:0000256" key="5">
    <source>
        <dbReference type="ARBA" id="ARBA00022840"/>
    </source>
</evidence>
<dbReference type="GO" id="GO:0003872">
    <property type="term" value="F:6-phosphofructokinase activity"/>
    <property type="evidence" value="ECO:0007669"/>
    <property type="project" value="UniProtKB-EC"/>
</dbReference>
<dbReference type="PIRSF" id="PIRSF000535">
    <property type="entry name" value="1PFK/6PFK/LacC"/>
    <property type="match status" value="1"/>
</dbReference>
<evidence type="ECO:0000313" key="9">
    <source>
        <dbReference type="Proteomes" id="UP000590442"/>
    </source>
</evidence>
<sequence>MKKIITLTVNPAIDKSTTVAGIEPNKKLRCAEPVFEAGGGGVNISKVIKELGGVSLCMYLAGGPTGEHLKQMLTNANILQQIVPIINWTRENLAVTDTNTNLQYRFGMPGPEIKEQEWKQALAHLENILREGDYLVASGSLSPGMPQNFYANVASIAKGKKVRFILDTSGKALSNGVGEGVFLLKPNLGELSVLCGVDVITSNNLESLAKKFIKENSCEIMVVSLGAKGALLVTKDTTEYISAPTVLPISTIGAGDSMLAGMVRALAEGKSYSEMVKYGVACGTAATMTPGSELCKKEDVDELYEWISSNSNNLEKIQVS</sequence>
<feature type="domain" description="Carbohydrate kinase PfkB" evidence="7">
    <location>
        <begin position="14"/>
        <end position="295"/>
    </location>
</feature>